<organism evidence="1 2">
    <name type="scientific">Linum trigynum</name>
    <dbReference type="NCBI Taxonomy" id="586398"/>
    <lineage>
        <taxon>Eukaryota</taxon>
        <taxon>Viridiplantae</taxon>
        <taxon>Streptophyta</taxon>
        <taxon>Embryophyta</taxon>
        <taxon>Tracheophyta</taxon>
        <taxon>Spermatophyta</taxon>
        <taxon>Magnoliopsida</taxon>
        <taxon>eudicotyledons</taxon>
        <taxon>Gunneridae</taxon>
        <taxon>Pentapetalae</taxon>
        <taxon>rosids</taxon>
        <taxon>fabids</taxon>
        <taxon>Malpighiales</taxon>
        <taxon>Linaceae</taxon>
        <taxon>Linum</taxon>
    </lineage>
</organism>
<evidence type="ECO:0000313" key="1">
    <source>
        <dbReference type="EMBL" id="CAL1368015.1"/>
    </source>
</evidence>
<keyword evidence="2" id="KW-1185">Reference proteome</keyword>
<dbReference type="EMBL" id="OZ034815">
    <property type="protein sequence ID" value="CAL1368015.1"/>
    <property type="molecule type" value="Genomic_DNA"/>
</dbReference>
<accession>A0AAV2D8E3</accession>
<name>A0AAV2D8E3_9ROSI</name>
<sequence length="78" mass="8999">MRSSTHREGWFWEIEEEEIQRQGEASFLQQRKKERVGHSNSLILTAAPTVSPSSTPFTLILAFPQAQIQNTTKGNQWR</sequence>
<dbReference type="AlphaFoldDB" id="A0AAV2D8E3"/>
<gene>
    <name evidence="1" type="ORF">LTRI10_LOCUS11374</name>
</gene>
<reference evidence="1 2" key="1">
    <citation type="submission" date="2024-04" db="EMBL/GenBank/DDBJ databases">
        <authorList>
            <person name="Fracassetti M."/>
        </authorList>
    </citation>
    <scope>NUCLEOTIDE SEQUENCE [LARGE SCALE GENOMIC DNA]</scope>
</reference>
<dbReference type="Proteomes" id="UP001497516">
    <property type="component" value="Chromosome 2"/>
</dbReference>
<evidence type="ECO:0000313" key="2">
    <source>
        <dbReference type="Proteomes" id="UP001497516"/>
    </source>
</evidence>
<protein>
    <submittedName>
        <fullName evidence="1">Uncharacterized protein</fullName>
    </submittedName>
</protein>
<proteinExistence type="predicted"/>